<name>A0A0N4XRQ6_NIPBR</name>
<proteinExistence type="predicted"/>
<dbReference type="EMBL" id="UYSL01011854">
    <property type="protein sequence ID" value="VDL68797.1"/>
    <property type="molecule type" value="Genomic_DNA"/>
</dbReference>
<dbReference type="WBParaSite" id="NBR_0000520801-mRNA-1">
    <property type="protein sequence ID" value="NBR_0000520801-mRNA-1"/>
    <property type="gene ID" value="NBR_0000520801"/>
</dbReference>
<reference evidence="3" key="1">
    <citation type="submission" date="2017-02" db="UniProtKB">
        <authorList>
            <consortium name="WormBaseParasite"/>
        </authorList>
    </citation>
    <scope>IDENTIFICATION</scope>
</reference>
<evidence type="ECO:0000313" key="3">
    <source>
        <dbReference type="WBParaSite" id="NBR_0000520801-mRNA-1"/>
    </source>
</evidence>
<dbReference type="Proteomes" id="UP000271162">
    <property type="component" value="Unassembled WGS sequence"/>
</dbReference>
<protein>
    <submittedName>
        <fullName evidence="3">Cellulose synthase regulatory subunit</fullName>
    </submittedName>
</protein>
<reference evidence="1 2" key="2">
    <citation type="submission" date="2018-11" db="EMBL/GenBank/DDBJ databases">
        <authorList>
            <consortium name="Pathogen Informatics"/>
        </authorList>
    </citation>
    <scope>NUCLEOTIDE SEQUENCE [LARGE SCALE GENOMIC DNA]</scope>
</reference>
<evidence type="ECO:0000313" key="2">
    <source>
        <dbReference type="Proteomes" id="UP000271162"/>
    </source>
</evidence>
<keyword evidence="2" id="KW-1185">Reference proteome</keyword>
<dbReference type="AlphaFoldDB" id="A0A0N4XRQ6"/>
<dbReference type="STRING" id="27835.A0A0N4XRQ6"/>
<gene>
    <name evidence="1" type="ORF">NBR_LOCUS5208</name>
</gene>
<evidence type="ECO:0000313" key="1">
    <source>
        <dbReference type="EMBL" id="VDL68797.1"/>
    </source>
</evidence>
<organism evidence="3">
    <name type="scientific">Nippostrongylus brasiliensis</name>
    <name type="common">Rat hookworm</name>
    <dbReference type="NCBI Taxonomy" id="27835"/>
    <lineage>
        <taxon>Eukaryota</taxon>
        <taxon>Metazoa</taxon>
        <taxon>Ecdysozoa</taxon>
        <taxon>Nematoda</taxon>
        <taxon>Chromadorea</taxon>
        <taxon>Rhabditida</taxon>
        <taxon>Rhabditina</taxon>
        <taxon>Rhabditomorpha</taxon>
        <taxon>Strongyloidea</taxon>
        <taxon>Heligmosomidae</taxon>
        <taxon>Nippostrongylus</taxon>
    </lineage>
</organism>
<sequence length="88" mass="9711">MGPNPSRRGLSPVGLDSISNAAFQFQDREPYNVTPVNKLALLNMPSNVDRNAIAMVLAASGYLPQDIRVINRRGEPCLYSDDNNRLHS</sequence>
<accession>A0A0N4XRQ6</accession>